<dbReference type="Pfam" id="PF04055">
    <property type="entry name" value="Radical_SAM"/>
    <property type="match status" value="1"/>
</dbReference>
<dbReference type="SFLD" id="SFLDG01082">
    <property type="entry name" value="B12-binding_domain_containing"/>
    <property type="match status" value="1"/>
</dbReference>
<dbReference type="SFLD" id="SFLDS00029">
    <property type="entry name" value="Radical_SAM"/>
    <property type="match status" value="1"/>
</dbReference>
<protein>
    <submittedName>
        <fullName evidence="7">Radical SAM superfamily enzyme YgiQ, UPF0313 family</fullName>
    </submittedName>
</protein>
<sequence>MKLLMLKSYYGINIHGDSQGDLGSTVYDGYVNPDLIFIMAATIAKEADNIDLHVIDSNADKILPDELISRLEDTYDCIILKSSAPVIKLDIELAKRLKKVYPNCKMLLAGHIAKLLKKWIIENEKEIDEVVDIPLDFYMYKYVNNTSVVDVNKFPSPDYTLFPYEKYLDSGNVRLSIQTSRGCMMQCGYCPYSAFYDNKIYFIDIEKVIQDLKNVLKLKPKIILFRDQYFTADKNRIEYLCHRIIEENLNFRWTCETKLDLLDTELIDLMIKAGLFMICYGIESGEHKILDAYNRKYDRHEHTKDIISYLNSNNVLTLAFYIIGFPEDTWDSVEKTFNLALELNSRISQFSPFEPCVTYDKEELTPDSFCIYKNTMQVETHSNLSKDEVDYIIDSFTKIYSHNVGELENNYKYEFSYKQKHLELIKELLPLGTDLDKICSFIREKTAN</sequence>
<keyword evidence="3" id="KW-0479">Metal-binding</keyword>
<dbReference type="PROSITE" id="PS51918">
    <property type="entry name" value="RADICAL_SAM"/>
    <property type="match status" value="1"/>
</dbReference>
<dbReference type="GO" id="GO:0051536">
    <property type="term" value="F:iron-sulfur cluster binding"/>
    <property type="evidence" value="ECO:0007669"/>
    <property type="project" value="UniProtKB-KW"/>
</dbReference>
<keyword evidence="5" id="KW-0411">Iron-sulfur</keyword>
<dbReference type="InterPro" id="IPR007197">
    <property type="entry name" value="rSAM"/>
</dbReference>
<dbReference type="Proteomes" id="UP000184386">
    <property type="component" value="Unassembled WGS sequence"/>
</dbReference>
<evidence type="ECO:0000256" key="2">
    <source>
        <dbReference type="ARBA" id="ARBA00022691"/>
    </source>
</evidence>
<dbReference type="InterPro" id="IPR051198">
    <property type="entry name" value="BchE-like"/>
</dbReference>
<keyword evidence="4" id="KW-0408">Iron</keyword>
<evidence type="ECO:0000256" key="5">
    <source>
        <dbReference type="ARBA" id="ARBA00023014"/>
    </source>
</evidence>
<feature type="domain" description="Radical SAM core" evidence="6">
    <location>
        <begin position="169"/>
        <end position="387"/>
    </location>
</feature>
<evidence type="ECO:0000313" key="7">
    <source>
        <dbReference type="EMBL" id="SHK53245.1"/>
    </source>
</evidence>
<dbReference type="OrthoDB" id="9801659at2"/>
<proteinExistence type="predicted"/>
<gene>
    <name evidence="7" type="ORF">SAMN02745136_02692</name>
</gene>
<evidence type="ECO:0000313" key="8">
    <source>
        <dbReference type="Proteomes" id="UP000184386"/>
    </source>
</evidence>
<keyword evidence="8" id="KW-1185">Reference proteome</keyword>
<comment type="cofactor">
    <cofactor evidence="1">
        <name>[4Fe-4S] cluster</name>
        <dbReference type="ChEBI" id="CHEBI:49883"/>
    </cofactor>
</comment>
<keyword evidence="2" id="KW-0949">S-adenosyl-L-methionine</keyword>
<dbReference type="InterPro" id="IPR023404">
    <property type="entry name" value="rSAM_horseshoe"/>
</dbReference>
<dbReference type="CDD" id="cd01335">
    <property type="entry name" value="Radical_SAM"/>
    <property type="match status" value="1"/>
</dbReference>
<dbReference type="STRING" id="1121322.SAMN02745136_02692"/>
<accession>A0A1M6T8E1</accession>
<evidence type="ECO:0000256" key="3">
    <source>
        <dbReference type="ARBA" id="ARBA00022723"/>
    </source>
</evidence>
<dbReference type="RefSeq" id="WP_073276741.1">
    <property type="nucleotide sequence ID" value="NZ_FRAC01000013.1"/>
</dbReference>
<dbReference type="InterPro" id="IPR058240">
    <property type="entry name" value="rSAM_sf"/>
</dbReference>
<dbReference type="PANTHER" id="PTHR43409">
    <property type="entry name" value="ANAEROBIC MAGNESIUM-PROTOPORPHYRIN IX MONOMETHYL ESTER CYCLASE-RELATED"/>
    <property type="match status" value="1"/>
</dbReference>
<dbReference type="EMBL" id="FRAC01000013">
    <property type="protein sequence ID" value="SHK53245.1"/>
    <property type="molecule type" value="Genomic_DNA"/>
</dbReference>
<name>A0A1M6T8E1_9FIRM</name>
<dbReference type="GO" id="GO:0005829">
    <property type="term" value="C:cytosol"/>
    <property type="evidence" value="ECO:0007669"/>
    <property type="project" value="TreeGrafter"/>
</dbReference>
<evidence type="ECO:0000256" key="4">
    <source>
        <dbReference type="ARBA" id="ARBA00023004"/>
    </source>
</evidence>
<dbReference type="Gene3D" id="3.80.30.20">
    <property type="entry name" value="tm_1862 like domain"/>
    <property type="match status" value="1"/>
</dbReference>
<reference evidence="7 8" key="1">
    <citation type="submission" date="2016-11" db="EMBL/GenBank/DDBJ databases">
        <authorList>
            <person name="Jaros S."/>
            <person name="Januszkiewicz K."/>
            <person name="Wedrychowicz H."/>
        </authorList>
    </citation>
    <scope>NUCLEOTIDE SEQUENCE [LARGE SCALE GENOMIC DNA]</scope>
    <source>
        <strain evidence="7 8">DSM 15929</strain>
    </source>
</reference>
<dbReference type="SUPFAM" id="SSF102114">
    <property type="entry name" value="Radical SAM enzymes"/>
    <property type="match status" value="1"/>
</dbReference>
<dbReference type="GO" id="GO:0003824">
    <property type="term" value="F:catalytic activity"/>
    <property type="evidence" value="ECO:0007669"/>
    <property type="project" value="InterPro"/>
</dbReference>
<dbReference type="GO" id="GO:0046872">
    <property type="term" value="F:metal ion binding"/>
    <property type="evidence" value="ECO:0007669"/>
    <property type="project" value="UniProtKB-KW"/>
</dbReference>
<dbReference type="AlphaFoldDB" id="A0A1M6T8E1"/>
<dbReference type="InterPro" id="IPR006638">
    <property type="entry name" value="Elp3/MiaA/NifB-like_rSAM"/>
</dbReference>
<dbReference type="PANTHER" id="PTHR43409:SF16">
    <property type="entry name" value="SLR0320 PROTEIN"/>
    <property type="match status" value="1"/>
</dbReference>
<evidence type="ECO:0000256" key="1">
    <source>
        <dbReference type="ARBA" id="ARBA00001966"/>
    </source>
</evidence>
<evidence type="ECO:0000259" key="6">
    <source>
        <dbReference type="PROSITE" id="PS51918"/>
    </source>
</evidence>
<dbReference type="SMART" id="SM00729">
    <property type="entry name" value="Elp3"/>
    <property type="match status" value="1"/>
</dbReference>
<organism evidence="7 8">
    <name type="scientific">Anaerocolumna jejuensis DSM 15929</name>
    <dbReference type="NCBI Taxonomy" id="1121322"/>
    <lineage>
        <taxon>Bacteria</taxon>
        <taxon>Bacillati</taxon>
        <taxon>Bacillota</taxon>
        <taxon>Clostridia</taxon>
        <taxon>Lachnospirales</taxon>
        <taxon>Lachnospiraceae</taxon>
        <taxon>Anaerocolumna</taxon>
    </lineage>
</organism>